<keyword evidence="5" id="KW-0460">Magnesium</keyword>
<keyword evidence="1" id="KW-0540">Nuclease</keyword>
<dbReference type="InterPro" id="IPR021127">
    <property type="entry name" value="CRISPR_associated_Cas2"/>
</dbReference>
<evidence type="ECO:0000256" key="1">
    <source>
        <dbReference type="ARBA" id="ARBA00022722"/>
    </source>
</evidence>
<gene>
    <name evidence="9" type="ORF">A3D62_00910</name>
</gene>
<dbReference type="GO" id="GO:0004521">
    <property type="term" value="F:RNA endonuclease activity"/>
    <property type="evidence" value="ECO:0007669"/>
    <property type="project" value="InterPro"/>
</dbReference>
<evidence type="ECO:0000256" key="3">
    <source>
        <dbReference type="ARBA" id="ARBA00022759"/>
    </source>
</evidence>
<keyword evidence="3 9" id="KW-0255">Endonuclease</keyword>
<dbReference type="Pfam" id="PF20803">
    <property type="entry name" value="PaaX_M"/>
    <property type="match status" value="1"/>
</dbReference>
<keyword evidence="7" id="KW-0472">Membrane</keyword>
<protein>
    <submittedName>
        <fullName evidence="9">CRISPR-associated endonuclease Cas2</fullName>
    </submittedName>
</protein>
<evidence type="ECO:0000259" key="8">
    <source>
        <dbReference type="Pfam" id="PF20803"/>
    </source>
</evidence>
<dbReference type="PANTHER" id="PTHR30319:SF1">
    <property type="entry name" value="TRANSCRIPTIONAL REPRESSOR PAAX"/>
    <property type="match status" value="1"/>
</dbReference>
<keyword evidence="4" id="KW-0378">Hydrolase</keyword>
<proteinExistence type="predicted"/>
<evidence type="ECO:0000256" key="5">
    <source>
        <dbReference type="ARBA" id="ARBA00022842"/>
    </source>
</evidence>
<keyword evidence="7" id="KW-0812">Transmembrane</keyword>
<evidence type="ECO:0000313" key="10">
    <source>
        <dbReference type="Proteomes" id="UP000177659"/>
    </source>
</evidence>
<comment type="caution">
    <text evidence="9">The sequence shown here is derived from an EMBL/GenBank/DDBJ whole genome shotgun (WGS) entry which is preliminary data.</text>
</comment>
<evidence type="ECO:0000256" key="7">
    <source>
        <dbReference type="SAM" id="Phobius"/>
    </source>
</evidence>
<sequence>MGTKEIESRKRKRRGDLKLMVLQSIMAAGLLRVAALAPNVIGAMGKMGLLPSKQQANSIHNARRRLVAEGLLVYKDNNLCVTERGERALRLLEIKNYPIKKPRRWDGRWRVLIFDIPERKKRVREQVRRTLHTIGFIRLQDSVWLYPYDCEDIITLFKADLGVGREILYMIVDTLEYDTPYRKHFALKG</sequence>
<reference evidence="9 10" key="1">
    <citation type="journal article" date="2016" name="Nat. Commun.">
        <title>Thousands of microbial genomes shed light on interconnected biogeochemical processes in an aquifer system.</title>
        <authorList>
            <person name="Anantharaman K."/>
            <person name="Brown C.T."/>
            <person name="Hug L.A."/>
            <person name="Sharon I."/>
            <person name="Castelle C.J."/>
            <person name="Probst A.J."/>
            <person name="Thomas B.C."/>
            <person name="Singh A."/>
            <person name="Wilkins M.J."/>
            <person name="Karaoz U."/>
            <person name="Brodie E.L."/>
            <person name="Williams K.H."/>
            <person name="Hubbard S.S."/>
            <person name="Banfield J.F."/>
        </authorList>
    </citation>
    <scope>NUCLEOTIDE SEQUENCE [LARGE SCALE GENOMIC DNA]</scope>
</reference>
<evidence type="ECO:0000256" key="2">
    <source>
        <dbReference type="ARBA" id="ARBA00022723"/>
    </source>
</evidence>
<dbReference type="EMBL" id="MFLC01000013">
    <property type="protein sequence ID" value="OGG55164.1"/>
    <property type="molecule type" value="Genomic_DNA"/>
</dbReference>
<dbReference type="GO" id="GO:0006351">
    <property type="term" value="P:DNA-templated transcription"/>
    <property type="evidence" value="ECO:0007669"/>
    <property type="project" value="TreeGrafter"/>
</dbReference>
<dbReference type="PANTHER" id="PTHR30319">
    <property type="entry name" value="PHENYLACETIC ACID REGULATOR-RELATED TRANSCRIPTIONAL REPRESSOR"/>
    <property type="match status" value="1"/>
</dbReference>
<dbReference type="SUPFAM" id="SSF143430">
    <property type="entry name" value="TTP0101/SSO1404-like"/>
    <property type="match status" value="1"/>
</dbReference>
<name>A0A1F6D142_9BACT</name>
<organism evidence="9 10">
    <name type="scientific">Candidatus Kaiserbacteria bacterium RIFCSPHIGHO2_02_FULL_49_11</name>
    <dbReference type="NCBI Taxonomy" id="1798489"/>
    <lineage>
        <taxon>Bacteria</taxon>
        <taxon>Candidatus Kaiseribacteriota</taxon>
    </lineage>
</organism>
<evidence type="ECO:0000256" key="4">
    <source>
        <dbReference type="ARBA" id="ARBA00022801"/>
    </source>
</evidence>
<feature type="domain" description="Transcriptional repressor PaaX-like central Cas2-like" evidence="8">
    <location>
        <begin position="103"/>
        <end position="176"/>
    </location>
</feature>
<keyword evidence="2" id="KW-0479">Metal-binding</keyword>
<keyword evidence="7" id="KW-1133">Transmembrane helix</keyword>
<evidence type="ECO:0000313" key="9">
    <source>
        <dbReference type="EMBL" id="OGG55164.1"/>
    </source>
</evidence>
<dbReference type="GO" id="GO:0043571">
    <property type="term" value="P:maintenance of CRISPR repeat elements"/>
    <property type="evidence" value="ECO:0007669"/>
    <property type="project" value="InterPro"/>
</dbReference>
<dbReference type="NCBIfam" id="TIGR01573">
    <property type="entry name" value="cas2"/>
    <property type="match status" value="1"/>
</dbReference>
<evidence type="ECO:0000256" key="6">
    <source>
        <dbReference type="ARBA" id="ARBA00023118"/>
    </source>
</evidence>
<dbReference type="AlphaFoldDB" id="A0A1F6D142"/>
<accession>A0A1F6D142</accession>
<dbReference type="Gene3D" id="3.30.70.2650">
    <property type="match status" value="1"/>
</dbReference>
<keyword evidence="6" id="KW-0051">Antiviral defense</keyword>
<feature type="transmembrane region" description="Helical" evidence="7">
    <location>
        <begin position="21"/>
        <end position="45"/>
    </location>
</feature>
<dbReference type="Proteomes" id="UP000177659">
    <property type="component" value="Unassembled WGS sequence"/>
</dbReference>
<dbReference type="InterPro" id="IPR048846">
    <property type="entry name" value="PaaX-like_central"/>
</dbReference>